<dbReference type="InterPro" id="IPR015943">
    <property type="entry name" value="WD40/YVTN_repeat-like_dom_sf"/>
</dbReference>
<dbReference type="InterPro" id="IPR011110">
    <property type="entry name" value="Reg_prop"/>
</dbReference>
<feature type="non-terminal residue" evidence="1">
    <location>
        <position position="54"/>
    </location>
</feature>
<dbReference type="GO" id="GO:0004673">
    <property type="term" value="F:protein histidine kinase activity"/>
    <property type="evidence" value="ECO:0007669"/>
    <property type="project" value="UniProtKB-EC"/>
</dbReference>
<keyword evidence="1" id="KW-0418">Kinase</keyword>
<reference evidence="1" key="1">
    <citation type="submission" date="2019-03" db="EMBL/GenBank/DDBJ databases">
        <title>Single cell metagenomics reveals metabolic interactions within the superorganism composed of flagellate Streblomastix strix and complex community of Bacteroidetes bacteria on its surface.</title>
        <authorList>
            <person name="Treitli S.C."/>
            <person name="Kolisko M."/>
            <person name="Husnik F."/>
            <person name="Keeling P."/>
            <person name="Hampl V."/>
        </authorList>
    </citation>
    <scope>NUCLEOTIDE SEQUENCE</scope>
    <source>
        <strain evidence="1">STM</strain>
    </source>
</reference>
<evidence type="ECO:0000313" key="1">
    <source>
        <dbReference type="EMBL" id="KAA6309223.1"/>
    </source>
</evidence>
<organism evidence="1">
    <name type="scientific">termite gut metagenome</name>
    <dbReference type="NCBI Taxonomy" id="433724"/>
    <lineage>
        <taxon>unclassified sequences</taxon>
        <taxon>metagenomes</taxon>
        <taxon>organismal metagenomes</taxon>
    </lineage>
</organism>
<dbReference type="AlphaFoldDB" id="A0A5J4PLA1"/>
<proteinExistence type="predicted"/>
<gene>
    <name evidence="1" type="ORF">EZS27_039242</name>
</gene>
<dbReference type="Gene3D" id="2.130.10.10">
    <property type="entry name" value="YVTN repeat-like/Quinoprotein amine dehydrogenase"/>
    <property type="match status" value="1"/>
</dbReference>
<sequence>MRCILLIILSSLFLFDSSLYGQIGTFYSTDNELSSTLINYIYQDRRNYIWIATE</sequence>
<protein>
    <submittedName>
        <fullName evidence="1">Sensor histidine kinase TmoS</fullName>
        <ecNumber evidence="1">2.7.13.3</ecNumber>
    </submittedName>
</protein>
<comment type="caution">
    <text evidence="1">The sequence shown here is derived from an EMBL/GenBank/DDBJ whole genome shotgun (WGS) entry which is preliminary data.</text>
</comment>
<dbReference type="EC" id="2.7.13.3" evidence="1"/>
<accession>A0A5J4PLA1</accession>
<dbReference type="EMBL" id="SNRY01008055">
    <property type="protein sequence ID" value="KAA6309223.1"/>
    <property type="molecule type" value="Genomic_DNA"/>
</dbReference>
<keyword evidence="1" id="KW-0808">Transferase</keyword>
<name>A0A5J4PLA1_9ZZZZ</name>
<dbReference type="Pfam" id="PF07494">
    <property type="entry name" value="Reg_prop"/>
    <property type="match status" value="1"/>
</dbReference>